<dbReference type="RefSeq" id="WP_111306197.1">
    <property type="nucleotide sequence ID" value="NZ_RWKG01000003.1"/>
</dbReference>
<name>A0AAQ1YQ84_HAEHA</name>
<protein>
    <submittedName>
        <fullName evidence="1">Uncharacterized protein</fullName>
    </submittedName>
</protein>
<proteinExistence type="predicted"/>
<accession>A0AAQ1YQ84</accession>
<comment type="caution">
    <text evidence="1">The sequence shown here is derived from an EMBL/GenBank/DDBJ whole genome shotgun (WGS) entry which is preliminary data.</text>
</comment>
<evidence type="ECO:0000313" key="1">
    <source>
        <dbReference type="EMBL" id="TDN44137.1"/>
    </source>
</evidence>
<reference evidence="1 2" key="1">
    <citation type="submission" date="2018-12" db="EMBL/GenBank/DDBJ databases">
        <authorList>
            <person name="Fluit A.C."/>
        </authorList>
    </citation>
    <scope>NUCLEOTIDE SEQUENCE [LARGE SCALE GENOMIC DNA]</scope>
    <source>
        <strain evidence="1 2">16-549009</strain>
    </source>
</reference>
<evidence type="ECO:0000313" key="2">
    <source>
        <dbReference type="Proteomes" id="UP000294998"/>
    </source>
</evidence>
<dbReference type="Proteomes" id="UP000294998">
    <property type="component" value="Unassembled WGS sequence"/>
</dbReference>
<dbReference type="AlphaFoldDB" id="A0AAQ1YQ84"/>
<gene>
    <name evidence="1" type="ORF">EGH31_0186</name>
</gene>
<sequence>MDKYTELRNVTDWIENSSSEEFMSTFNSLGNDYSGVTLGDFVDYFINDDETDETVEYDILTTGNFIFEAEELERNIEKEAEWLSYIFDDAPILSMELIDASQIKLIDEKQECTDLYDAANDEIYDYSLAA</sequence>
<dbReference type="EMBL" id="RWKG01000003">
    <property type="protein sequence ID" value="TDN44137.1"/>
    <property type="molecule type" value="Genomic_DNA"/>
</dbReference>
<organism evidence="1 2">
    <name type="scientific">Haemophilus haemolyticus</name>
    <dbReference type="NCBI Taxonomy" id="726"/>
    <lineage>
        <taxon>Bacteria</taxon>
        <taxon>Pseudomonadati</taxon>
        <taxon>Pseudomonadota</taxon>
        <taxon>Gammaproteobacteria</taxon>
        <taxon>Pasteurellales</taxon>
        <taxon>Pasteurellaceae</taxon>
        <taxon>Haemophilus</taxon>
    </lineage>
</organism>